<dbReference type="EMBL" id="GBRH01274761">
    <property type="protein sequence ID" value="JAD23134.1"/>
    <property type="molecule type" value="Transcribed_RNA"/>
</dbReference>
<sequence>MMLPVPFHLSKENSKHFSGFEHKCTMHD</sequence>
<dbReference type="AlphaFoldDB" id="A0A0A8YB08"/>
<proteinExistence type="predicted"/>
<accession>A0A0A8YB08</accession>
<protein>
    <submittedName>
        <fullName evidence="1">Uncharacterized protein</fullName>
    </submittedName>
</protein>
<evidence type="ECO:0000313" key="1">
    <source>
        <dbReference type="EMBL" id="JAD23134.1"/>
    </source>
</evidence>
<name>A0A0A8YB08_ARUDO</name>
<reference evidence="1" key="1">
    <citation type="submission" date="2014-09" db="EMBL/GenBank/DDBJ databases">
        <authorList>
            <person name="Magalhaes I.L.F."/>
            <person name="Oliveira U."/>
            <person name="Santos F.R."/>
            <person name="Vidigal T.H.D.A."/>
            <person name="Brescovit A.D."/>
            <person name="Santos A.J."/>
        </authorList>
    </citation>
    <scope>NUCLEOTIDE SEQUENCE</scope>
    <source>
        <tissue evidence="1">Shoot tissue taken approximately 20 cm above the soil surface</tissue>
    </source>
</reference>
<organism evidence="1">
    <name type="scientific">Arundo donax</name>
    <name type="common">Giant reed</name>
    <name type="synonym">Donax arundinaceus</name>
    <dbReference type="NCBI Taxonomy" id="35708"/>
    <lineage>
        <taxon>Eukaryota</taxon>
        <taxon>Viridiplantae</taxon>
        <taxon>Streptophyta</taxon>
        <taxon>Embryophyta</taxon>
        <taxon>Tracheophyta</taxon>
        <taxon>Spermatophyta</taxon>
        <taxon>Magnoliopsida</taxon>
        <taxon>Liliopsida</taxon>
        <taxon>Poales</taxon>
        <taxon>Poaceae</taxon>
        <taxon>PACMAD clade</taxon>
        <taxon>Arundinoideae</taxon>
        <taxon>Arundineae</taxon>
        <taxon>Arundo</taxon>
    </lineage>
</organism>
<reference evidence="1" key="2">
    <citation type="journal article" date="2015" name="Data Brief">
        <title>Shoot transcriptome of the giant reed, Arundo donax.</title>
        <authorList>
            <person name="Barrero R.A."/>
            <person name="Guerrero F.D."/>
            <person name="Moolhuijzen P."/>
            <person name="Goolsby J.A."/>
            <person name="Tidwell J."/>
            <person name="Bellgard S.E."/>
            <person name="Bellgard M.I."/>
        </authorList>
    </citation>
    <scope>NUCLEOTIDE SEQUENCE</scope>
    <source>
        <tissue evidence="1">Shoot tissue taken approximately 20 cm above the soil surface</tissue>
    </source>
</reference>